<dbReference type="Proteomes" id="UP000481339">
    <property type="component" value="Unassembled WGS sequence"/>
</dbReference>
<dbReference type="InterPro" id="IPR000873">
    <property type="entry name" value="AMP-dep_synth/lig_dom"/>
</dbReference>
<evidence type="ECO:0000313" key="2">
    <source>
        <dbReference type="EMBL" id="KAB1633828.1"/>
    </source>
</evidence>
<dbReference type="Gene3D" id="3.30.300.30">
    <property type="match status" value="1"/>
</dbReference>
<dbReference type="GO" id="GO:0016878">
    <property type="term" value="F:acid-thiol ligase activity"/>
    <property type="evidence" value="ECO:0007669"/>
    <property type="project" value="UniProtKB-ARBA"/>
</dbReference>
<protein>
    <submittedName>
        <fullName evidence="2">AMP-binding protein</fullName>
    </submittedName>
</protein>
<accession>A0A7C8BSM9</accession>
<sequence>MVVVPADAETLLAALPDALAGQGPALLPVSPETEAEETAFVEQAGGLAGARAAVAASTAVVVRTSGSTGHPKRVELSGRALLASARSTNAILGAGRWLLALPVHYIAGLQVLVRSLVAGTVPVVLPSLAGGAGRATGHFTAEAFTRATARLRAESPDAPLLTALVPAQLHTLLADAREHAETLAALRAYRTVLVGGQRTDPGLLDLARARRVAVVTTYGGSETSGGVVYGLPDGTQRLVADTRLAVIDRSILIAGSTLATGYLGDPARTAQAFVERAGTRWLVTGDLGDLNEGVLTVTGRDDQIIITGGLKLDLNEVTRVLHELPGLADAVAVPFDDEKWGTRFAVYADGRDRTIPRLTRDELNAVLRARLGRHAGAAAITYFSFGLPRLPSGKVDLSSLYETAEKLAGTALAVQRDRPPRDAV</sequence>
<dbReference type="InterPro" id="IPR042099">
    <property type="entry name" value="ANL_N_sf"/>
</dbReference>
<name>A0A7C8BSM9_9MICO</name>
<dbReference type="InterPro" id="IPR050237">
    <property type="entry name" value="ATP-dep_AMP-bd_enzyme"/>
</dbReference>
<keyword evidence="3" id="KW-1185">Reference proteome</keyword>
<dbReference type="InterPro" id="IPR020845">
    <property type="entry name" value="AMP-binding_CS"/>
</dbReference>
<reference evidence="2 3" key="1">
    <citation type="submission" date="2019-09" db="EMBL/GenBank/DDBJ databases">
        <title>Phylogeny of genus Pseudoclavibacter and closely related genus.</title>
        <authorList>
            <person name="Li Y."/>
        </authorList>
    </citation>
    <scope>NUCLEOTIDE SEQUENCE [LARGE SCALE GENOMIC DNA]</scope>
    <source>
        <strain evidence="2 3">JCM 16921</strain>
    </source>
</reference>
<dbReference type="EMBL" id="WBKA01000001">
    <property type="protein sequence ID" value="KAB1633828.1"/>
    <property type="molecule type" value="Genomic_DNA"/>
</dbReference>
<dbReference type="SUPFAM" id="SSF56801">
    <property type="entry name" value="Acetyl-CoA synthetase-like"/>
    <property type="match status" value="1"/>
</dbReference>
<dbReference type="PROSITE" id="PS00455">
    <property type="entry name" value="AMP_BINDING"/>
    <property type="match status" value="1"/>
</dbReference>
<dbReference type="PANTHER" id="PTHR43767:SF1">
    <property type="entry name" value="NONRIBOSOMAL PEPTIDE SYNTHASE PES1 (EUROFUNG)-RELATED"/>
    <property type="match status" value="1"/>
</dbReference>
<gene>
    <name evidence="2" type="ORF">F8O02_00770</name>
</gene>
<evidence type="ECO:0000259" key="1">
    <source>
        <dbReference type="Pfam" id="PF00501"/>
    </source>
</evidence>
<dbReference type="AlphaFoldDB" id="A0A7C8BSM9"/>
<dbReference type="OrthoDB" id="9803968at2"/>
<evidence type="ECO:0000313" key="3">
    <source>
        <dbReference type="Proteomes" id="UP000481339"/>
    </source>
</evidence>
<dbReference type="PANTHER" id="PTHR43767">
    <property type="entry name" value="LONG-CHAIN-FATTY-ACID--COA LIGASE"/>
    <property type="match status" value="1"/>
</dbReference>
<feature type="domain" description="AMP-dependent synthetase/ligase" evidence="1">
    <location>
        <begin position="49"/>
        <end position="262"/>
    </location>
</feature>
<comment type="caution">
    <text evidence="2">The sequence shown here is derived from an EMBL/GenBank/DDBJ whole genome shotgun (WGS) entry which is preliminary data.</text>
</comment>
<proteinExistence type="predicted"/>
<organism evidence="2 3">
    <name type="scientific">Pseudoclavibacter caeni</name>
    <dbReference type="NCBI Taxonomy" id="908846"/>
    <lineage>
        <taxon>Bacteria</taxon>
        <taxon>Bacillati</taxon>
        <taxon>Actinomycetota</taxon>
        <taxon>Actinomycetes</taxon>
        <taxon>Micrococcales</taxon>
        <taxon>Microbacteriaceae</taxon>
        <taxon>Pseudoclavibacter</taxon>
    </lineage>
</organism>
<dbReference type="InterPro" id="IPR045851">
    <property type="entry name" value="AMP-bd_C_sf"/>
</dbReference>
<dbReference type="Gene3D" id="3.40.50.12780">
    <property type="entry name" value="N-terminal domain of ligase-like"/>
    <property type="match status" value="1"/>
</dbReference>
<dbReference type="Pfam" id="PF00501">
    <property type="entry name" value="AMP-binding"/>
    <property type="match status" value="1"/>
</dbReference>